<evidence type="ECO:0000313" key="3">
    <source>
        <dbReference type="Proteomes" id="UP001501009"/>
    </source>
</evidence>
<dbReference type="EMBL" id="BAABDE010000007">
    <property type="protein sequence ID" value="GAA3783105.1"/>
    <property type="molecule type" value="Genomic_DNA"/>
</dbReference>
<protein>
    <submittedName>
        <fullName evidence="2">Uncharacterized protein</fullName>
    </submittedName>
</protein>
<accession>A0ABP7H6M0</accession>
<evidence type="ECO:0000256" key="1">
    <source>
        <dbReference type="SAM" id="MobiDB-lite"/>
    </source>
</evidence>
<sequence>MWKRPDVADLPPVHEVTAVEDRDAGEVLEAGADQVVVLADPAHARVGMEAADDGVSVRPHVRQPFAGWSKHSVPMTNITERTVRGCMGGDKAAKPGARTARAPRHGPADVRV</sequence>
<keyword evidence="3" id="KW-1185">Reference proteome</keyword>
<evidence type="ECO:0000313" key="2">
    <source>
        <dbReference type="EMBL" id="GAA3783105.1"/>
    </source>
</evidence>
<name>A0ABP7H6M0_9ACTN</name>
<proteinExistence type="predicted"/>
<feature type="region of interest" description="Disordered" evidence="1">
    <location>
        <begin position="86"/>
        <end position="112"/>
    </location>
</feature>
<comment type="caution">
    <text evidence="2">The sequence shown here is derived from an EMBL/GenBank/DDBJ whole genome shotgun (WGS) entry which is preliminary data.</text>
</comment>
<reference evidence="3" key="1">
    <citation type="journal article" date="2019" name="Int. J. Syst. Evol. Microbiol.">
        <title>The Global Catalogue of Microorganisms (GCM) 10K type strain sequencing project: providing services to taxonomists for standard genome sequencing and annotation.</title>
        <authorList>
            <consortium name="The Broad Institute Genomics Platform"/>
            <consortium name="The Broad Institute Genome Sequencing Center for Infectious Disease"/>
            <person name="Wu L."/>
            <person name="Ma J."/>
        </authorList>
    </citation>
    <scope>NUCLEOTIDE SEQUENCE [LARGE SCALE GENOMIC DNA]</scope>
    <source>
        <strain evidence="3">JCM 17138</strain>
    </source>
</reference>
<dbReference type="Proteomes" id="UP001501009">
    <property type="component" value="Unassembled WGS sequence"/>
</dbReference>
<organism evidence="2 3">
    <name type="scientific">Streptomyces coacervatus</name>
    <dbReference type="NCBI Taxonomy" id="647381"/>
    <lineage>
        <taxon>Bacteria</taxon>
        <taxon>Bacillati</taxon>
        <taxon>Actinomycetota</taxon>
        <taxon>Actinomycetes</taxon>
        <taxon>Kitasatosporales</taxon>
        <taxon>Streptomycetaceae</taxon>
        <taxon>Streptomyces</taxon>
    </lineage>
</organism>
<gene>
    <name evidence="2" type="ORF">GCM10022403_017050</name>
</gene>